<keyword evidence="2" id="KW-0732">Signal</keyword>
<evidence type="ECO:0008006" key="5">
    <source>
        <dbReference type="Google" id="ProtNLM"/>
    </source>
</evidence>
<feature type="region of interest" description="Disordered" evidence="1">
    <location>
        <begin position="50"/>
        <end position="74"/>
    </location>
</feature>
<organism evidence="3 4">
    <name type="scientific">Arthrobacter agilis</name>
    <dbReference type="NCBI Taxonomy" id="37921"/>
    <lineage>
        <taxon>Bacteria</taxon>
        <taxon>Bacillati</taxon>
        <taxon>Actinomycetota</taxon>
        <taxon>Actinomycetes</taxon>
        <taxon>Micrococcales</taxon>
        <taxon>Micrococcaceae</taxon>
        <taxon>Arthrobacter</taxon>
    </lineage>
</organism>
<evidence type="ECO:0000256" key="2">
    <source>
        <dbReference type="SAM" id="SignalP"/>
    </source>
</evidence>
<feature type="signal peptide" evidence="2">
    <location>
        <begin position="1"/>
        <end position="27"/>
    </location>
</feature>
<dbReference type="AlphaFoldDB" id="A0A2L0UBR3"/>
<gene>
    <name evidence="3" type="ORF">CVO76_02790</name>
</gene>
<feature type="non-terminal residue" evidence="3">
    <location>
        <position position="74"/>
    </location>
</feature>
<evidence type="ECO:0000313" key="3">
    <source>
        <dbReference type="EMBL" id="AUZ86684.1"/>
    </source>
</evidence>
<dbReference type="PROSITE" id="PS51257">
    <property type="entry name" value="PROKAR_LIPOPROTEIN"/>
    <property type="match status" value="1"/>
</dbReference>
<evidence type="ECO:0000256" key="1">
    <source>
        <dbReference type="SAM" id="MobiDB-lite"/>
    </source>
</evidence>
<name>A0A2L0UBR3_9MICC</name>
<dbReference type="EMBL" id="CP024915">
    <property type="protein sequence ID" value="AUZ86684.1"/>
    <property type="molecule type" value="Genomic_DNA"/>
</dbReference>
<evidence type="ECO:0000313" key="4">
    <source>
        <dbReference type="Proteomes" id="UP000239187"/>
    </source>
</evidence>
<dbReference type="Proteomes" id="UP000239187">
    <property type="component" value="Chromosome"/>
</dbReference>
<proteinExistence type="predicted"/>
<protein>
    <recommendedName>
        <fullName evidence="5">ABC transporter substrate-binding protein</fullName>
    </recommendedName>
</protein>
<sequence>MKLLTALPSRRRSALAAVVLTASLALAACGSAEENPLGVNAAGRAGTAEDAATANGGRAVPVGADLGEDPLNVG</sequence>
<accession>A0A2L0UBR3</accession>
<reference evidence="3 4" key="1">
    <citation type="submission" date="2017-11" db="EMBL/GenBank/DDBJ databases">
        <title>Draft genome of Arthrobacter agilis strain UMCV2, a plant growth-promoting rhizobacterium and biocontrol capacity of phytopathogenic fungi.</title>
        <authorList>
            <person name="Martinez-Camara R."/>
            <person name="Santoyo G."/>
            <person name="Moreno-Hagelsieb G."/>
            <person name="Valencia-Cantero E."/>
        </authorList>
    </citation>
    <scope>NUCLEOTIDE SEQUENCE [LARGE SCALE GENOMIC DNA]</scope>
    <source>
        <strain evidence="3 4">UMCV2</strain>
    </source>
</reference>
<feature type="chain" id="PRO_5014694799" description="ABC transporter substrate-binding protein" evidence="2">
    <location>
        <begin position="28"/>
        <end position="74"/>
    </location>
</feature>